<gene>
    <name evidence="2" type="ORF">M514_28147</name>
</gene>
<evidence type="ECO:0000313" key="2">
    <source>
        <dbReference type="EMBL" id="KFD59676.1"/>
    </source>
</evidence>
<sequence>NFSEAFCNCSTQKTGHEDIRLFLIHTSDQDTRTTKQRSTCLRIMSPGSSCVEDVEEFEDDKNQDQHEEVVPDNST</sequence>
<feature type="compositionally biased region" description="Basic and acidic residues" evidence="1">
    <location>
        <begin position="60"/>
        <end position="69"/>
    </location>
</feature>
<reference evidence="2" key="1">
    <citation type="journal article" date="2014" name="Nat. Genet.">
        <title>Genome and transcriptome of the porcine whipworm Trichuris suis.</title>
        <authorList>
            <person name="Jex A.R."/>
            <person name="Nejsum P."/>
            <person name="Schwarz E.M."/>
            <person name="Hu L."/>
            <person name="Young N.D."/>
            <person name="Hall R.S."/>
            <person name="Korhonen P.K."/>
            <person name="Liao S."/>
            <person name="Thamsborg S."/>
            <person name="Xia J."/>
            <person name="Xu P."/>
            <person name="Wang S."/>
            <person name="Scheerlinck J.P."/>
            <person name="Hofmann A."/>
            <person name="Sternberg P.W."/>
            <person name="Wang J."/>
            <person name="Gasser R.B."/>
        </authorList>
    </citation>
    <scope>NUCLEOTIDE SEQUENCE [LARGE SCALE GENOMIC DNA]</scope>
    <source>
        <strain evidence="2">DCEP-RM93F</strain>
    </source>
</reference>
<dbReference type="EMBL" id="KL367773">
    <property type="protein sequence ID" value="KFD59676.1"/>
    <property type="molecule type" value="Genomic_DNA"/>
</dbReference>
<accession>A0A085MR30</accession>
<feature type="non-terminal residue" evidence="2">
    <location>
        <position position="1"/>
    </location>
</feature>
<proteinExistence type="predicted"/>
<protein>
    <submittedName>
        <fullName evidence="2">Uncharacterized protein</fullName>
    </submittedName>
</protein>
<organism evidence="2">
    <name type="scientific">Trichuris suis</name>
    <name type="common">pig whipworm</name>
    <dbReference type="NCBI Taxonomy" id="68888"/>
    <lineage>
        <taxon>Eukaryota</taxon>
        <taxon>Metazoa</taxon>
        <taxon>Ecdysozoa</taxon>
        <taxon>Nematoda</taxon>
        <taxon>Enoplea</taxon>
        <taxon>Dorylaimia</taxon>
        <taxon>Trichinellida</taxon>
        <taxon>Trichuridae</taxon>
        <taxon>Trichuris</taxon>
    </lineage>
</organism>
<dbReference type="AlphaFoldDB" id="A0A085MR30"/>
<dbReference type="Proteomes" id="UP000030758">
    <property type="component" value="Unassembled WGS sequence"/>
</dbReference>
<evidence type="ECO:0000256" key="1">
    <source>
        <dbReference type="SAM" id="MobiDB-lite"/>
    </source>
</evidence>
<name>A0A085MR30_9BILA</name>
<feature type="region of interest" description="Disordered" evidence="1">
    <location>
        <begin position="52"/>
        <end position="75"/>
    </location>
</feature>